<dbReference type="EMBL" id="HQ317390">
    <property type="protein sequence ID" value="AFK66718.1"/>
    <property type="molecule type" value="Genomic_DNA"/>
</dbReference>
<evidence type="ECO:0000256" key="1">
    <source>
        <dbReference type="SAM" id="Coils"/>
    </source>
</evidence>
<dbReference type="KEGG" id="vg:13165539"/>
<evidence type="ECO:0000313" key="2">
    <source>
        <dbReference type="EMBL" id="AFK66718.1"/>
    </source>
</evidence>
<keyword evidence="1" id="KW-0175">Coiled coil</keyword>
<accession>I3UMK3</accession>
<evidence type="ECO:0000313" key="3">
    <source>
        <dbReference type="Proteomes" id="UP000005266"/>
    </source>
</evidence>
<keyword evidence="3" id="KW-1185">Reference proteome</keyword>
<dbReference type="GeneID" id="13165539"/>
<protein>
    <submittedName>
        <fullName evidence="2">Uncharacterized protein</fullName>
    </submittedName>
</protein>
<dbReference type="Proteomes" id="UP000005266">
    <property type="component" value="Segment"/>
</dbReference>
<reference evidence="2 3" key="1">
    <citation type="journal article" date="2013" name="Extremophiles">
        <title>Genomic analysis of cold-active Colwelliaphage 9A and psychrophilic phage-host interactions.</title>
        <authorList>
            <person name="Colangelo-Lillis J.R."/>
            <person name="Deming J.W."/>
        </authorList>
    </citation>
    <scope>NUCLEOTIDE SEQUENCE [LARGE SCALE GENOMIC DNA]</scope>
    <source>
        <strain evidence="2">9A</strain>
    </source>
</reference>
<feature type="coiled-coil region" evidence="1">
    <location>
        <begin position="56"/>
        <end position="83"/>
    </location>
</feature>
<name>I3UMK3_9CAUD</name>
<sequence length="165" mass="18794">MTTENKPHVHRTAIIAFANGSTIECMNPHHGNWHTTTEPSFNVDYQYRVLVVDLVLEGMKEKLVQLYADKEKLEDDIDTLIEQVKDYVPSDPDDTPSELNKSDSLIKSLRRTSIRKACKVHGLLAENDEIKIDEACKLHGVSPATYYLYKRGLELNMFPKGESCE</sequence>
<proteinExistence type="predicted"/>
<dbReference type="RefSeq" id="YP_006489308.1">
    <property type="nucleotide sequence ID" value="NC_018088.1"/>
</dbReference>
<organism evidence="2 3">
    <name type="scientific">Colwellia phage 9A</name>
    <dbReference type="NCBI Taxonomy" id="765765"/>
    <lineage>
        <taxon>Viruses</taxon>
        <taxon>Duplodnaviria</taxon>
        <taxon>Heunggongvirae</taxon>
        <taxon>Uroviricota</taxon>
        <taxon>Caudoviricetes</taxon>
        <taxon>Franklinbayvirus</taxon>
        <taxon>Franklinbayvirus fv9A</taxon>
    </lineage>
</organism>
<gene>
    <name evidence="2" type="ORF">COPG_00122</name>
</gene>